<dbReference type="PANTHER" id="PTHR11941">
    <property type="entry name" value="ENOYL-COA HYDRATASE-RELATED"/>
    <property type="match status" value="1"/>
</dbReference>
<feature type="compositionally biased region" description="Gly residues" evidence="4">
    <location>
        <begin position="248"/>
        <end position="260"/>
    </location>
</feature>
<comment type="caution">
    <text evidence="5">The sequence shown here is derived from an EMBL/GenBank/DDBJ whole genome shotgun (WGS) entry which is preliminary data.</text>
</comment>
<accession>A0ABV8FRQ8</accession>
<keyword evidence="3" id="KW-0456">Lyase</keyword>
<feature type="region of interest" description="Disordered" evidence="4">
    <location>
        <begin position="248"/>
        <end position="268"/>
    </location>
</feature>
<keyword evidence="6" id="KW-1185">Reference proteome</keyword>
<evidence type="ECO:0000313" key="5">
    <source>
        <dbReference type="EMBL" id="MFC3998856.1"/>
    </source>
</evidence>
<name>A0ABV8FRQ8_9ACTN</name>
<dbReference type="Pfam" id="PF00378">
    <property type="entry name" value="ECH_1"/>
    <property type="match status" value="1"/>
</dbReference>
<dbReference type="SUPFAM" id="SSF52096">
    <property type="entry name" value="ClpP/crotonase"/>
    <property type="match status" value="1"/>
</dbReference>
<dbReference type="NCBIfam" id="NF005925">
    <property type="entry name" value="PRK07938.1"/>
    <property type="match status" value="1"/>
</dbReference>
<sequence>MRVSTTKHSGGIAEVTVDAPPVNALPVRGWHDLAQAVTGAGADPETRAVVLRAEGRGFNAGVDIKEMQRTAGFDALIGANRGCRAAFAAVRDCPVPVIAAVQGHCLGGGVGLAGSADLVVAADDAYFGLPEVDRGALGAATHLARLVPRHLMRAMVYTCRTVPAARLAEFGSVLAVVDPADLRREAFDVARAIAAKDPRVIRCAKQALNGIDPTDPDRDYRFEQGFTYELSLIGAGDALRDRFAGAATGGRAGAEGGGRGEAAEEGAR</sequence>
<dbReference type="Gene3D" id="3.90.226.10">
    <property type="entry name" value="2-enoyl-CoA Hydratase, Chain A, domain 1"/>
    <property type="match status" value="1"/>
</dbReference>
<keyword evidence="2" id="KW-0443">Lipid metabolism</keyword>
<reference evidence="6" key="1">
    <citation type="journal article" date="2019" name="Int. J. Syst. Evol. Microbiol.">
        <title>The Global Catalogue of Microorganisms (GCM) 10K type strain sequencing project: providing services to taxonomists for standard genome sequencing and annotation.</title>
        <authorList>
            <consortium name="The Broad Institute Genomics Platform"/>
            <consortium name="The Broad Institute Genome Sequencing Center for Infectious Disease"/>
            <person name="Wu L."/>
            <person name="Ma J."/>
        </authorList>
    </citation>
    <scope>NUCLEOTIDE SEQUENCE [LARGE SCALE GENOMIC DNA]</scope>
    <source>
        <strain evidence="6">TBRC 1826</strain>
    </source>
</reference>
<evidence type="ECO:0000256" key="3">
    <source>
        <dbReference type="ARBA" id="ARBA00023239"/>
    </source>
</evidence>
<dbReference type="Proteomes" id="UP001595847">
    <property type="component" value="Unassembled WGS sequence"/>
</dbReference>
<evidence type="ECO:0000256" key="4">
    <source>
        <dbReference type="SAM" id="MobiDB-lite"/>
    </source>
</evidence>
<proteinExistence type="inferred from homology"/>
<dbReference type="RefSeq" id="WP_378536972.1">
    <property type="nucleotide sequence ID" value="NZ_JBHSBH010000015.1"/>
</dbReference>
<dbReference type="CDD" id="cd06558">
    <property type="entry name" value="crotonase-like"/>
    <property type="match status" value="1"/>
</dbReference>
<dbReference type="InterPro" id="IPR001753">
    <property type="entry name" value="Enoyl-CoA_hydra/iso"/>
</dbReference>
<dbReference type="EMBL" id="JBHSBH010000015">
    <property type="protein sequence ID" value="MFC3998856.1"/>
    <property type="molecule type" value="Genomic_DNA"/>
</dbReference>
<comment type="similarity">
    <text evidence="1">Belongs to the enoyl-CoA hydratase/isomerase family.</text>
</comment>
<evidence type="ECO:0000256" key="2">
    <source>
        <dbReference type="ARBA" id="ARBA00023098"/>
    </source>
</evidence>
<evidence type="ECO:0000256" key="1">
    <source>
        <dbReference type="ARBA" id="ARBA00005254"/>
    </source>
</evidence>
<protein>
    <submittedName>
        <fullName evidence="5">Enoyl-CoA hydratase family protein</fullName>
    </submittedName>
</protein>
<dbReference type="InterPro" id="IPR029045">
    <property type="entry name" value="ClpP/crotonase-like_dom_sf"/>
</dbReference>
<organism evidence="5 6">
    <name type="scientific">Nocardiopsis sediminis</name>
    <dbReference type="NCBI Taxonomy" id="1778267"/>
    <lineage>
        <taxon>Bacteria</taxon>
        <taxon>Bacillati</taxon>
        <taxon>Actinomycetota</taxon>
        <taxon>Actinomycetes</taxon>
        <taxon>Streptosporangiales</taxon>
        <taxon>Nocardiopsidaceae</taxon>
        <taxon>Nocardiopsis</taxon>
    </lineage>
</organism>
<gene>
    <name evidence="5" type="ORF">ACFOVU_23220</name>
</gene>
<dbReference type="PANTHER" id="PTHR11941:SF169">
    <property type="entry name" value="(7AS)-7A-METHYL-1,5-DIOXO-2,3,5,6,7,7A-HEXAHYDRO-1H-INDENE-CARBOXYL-COA HYDROLASE"/>
    <property type="match status" value="1"/>
</dbReference>
<evidence type="ECO:0000313" key="6">
    <source>
        <dbReference type="Proteomes" id="UP001595847"/>
    </source>
</evidence>